<feature type="binding site" evidence="13">
    <location>
        <position position="260"/>
    </location>
    <ligand>
        <name>Mg(2+)</name>
        <dbReference type="ChEBI" id="CHEBI:18420"/>
        <label>2</label>
    </ligand>
</feature>
<comment type="pathway">
    <text evidence="2">Amino-acid biosynthesis; L-valine biosynthesis; L-valine from pyruvate: step 2/4.</text>
</comment>
<feature type="domain" description="KARI N-terminal Rossmann" evidence="14">
    <location>
        <begin position="55"/>
        <end position="255"/>
    </location>
</feature>
<evidence type="ECO:0000256" key="1">
    <source>
        <dbReference type="ARBA" id="ARBA00001946"/>
    </source>
</evidence>
<accession>A0ABN3QTQ5</accession>
<evidence type="ECO:0000256" key="7">
    <source>
        <dbReference type="ARBA" id="ARBA00022842"/>
    </source>
</evidence>
<evidence type="ECO:0000256" key="5">
    <source>
        <dbReference type="ARBA" id="ARBA00022605"/>
    </source>
</evidence>
<proteinExistence type="inferred from homology"/>
<dbReference type="Pfam" id="PF07991">
    <property type="entry name" value="KARI_N"/>
    <property type="match status" value="1"/>
</dbReference>
<dbReference type="InterPro" id="IPR013328">
    <property type="entry name" value="6PGD_dom2"/>
</dbReference>
<protein>
    <recommendedName>
        <fullName evidence="10">Acetohydroxy-acid isomeroreductase</fullName>
    </recommendedName>
    <alternativeName>
        <fullName evidence="12">Ketol-acid reductoisomerase type 1</fullName>
    </alternativeName>
    <alternativeName>
        <fullName evidence="11">Ketol-acid reductoisomerase type I</fullName>
    </alternativeName>
</protein>
<dbReference type="InterPro" id="IPR008927">
    <property type="entry name" value="6-PGluconate_DH-like_C_sf"/>
</dbReference>
<dbReference type="InterPro" id="IPR036291">
    <property type="entry name" value="NAD(P)-bd_dom_sf"/>
</dbReference>
<comment type="caution">
    <text evidence="16">The sequence shown here is derived from an EMBL/GenBank/DDBJ whole genome shotgun (WGS) entry which is preliminary data.</text>
</comment>
<feature type="binding site" evidence="13">
    <location>
        <position position="260"/>
    </location>
    <ligand>
        <name>Mg(2+)</name>
        <dbReference type="ChEBI" id="CHEBI:18420"/>
        <label>1</label>
    </ligand>
</feature>
<sequence>MPFIHRNTPLRKLRLPQYVGRAYNSTMTPTVTSTYASTVFPLETMTVPGGTETILRGGRHLFPLLPGAFAGVHRIGVIGWGPQGRAQAANLRDSLAGTDIRVAVGLRPGSASAAYARAHGFTEADGTLGDWLAVTAESDLVILLIADAALAAHHRELFAALKPGATIGLSHGFLLGHLRETGGEFPAGHGVIAVCPKGMGDSVRRLYLQGAEINGAGINSSFAVHADPDGHAVDRALGWSVALGSPYTFHTTLDSEYRSDIVGERAILLGAVHGIVESLYARFRLAGDDPVAAYERSCENVTGPIARTISRSGLRAVRENLDPAGRDTFDRAYTATYGPARDLVAEIHDEVADGTELRSVILAEQRLGTRPMAEIGGSPMWAAGDEVRARRAGRALGVDPFTAGVFIATMTAQIDEFAERGHPWSEIVNESVIEAVDSLLPYMHARDVAYMVDNCSRTARLGARRWGPRFQAAYEQIAFPASENPADQAVLNAFCANPAHEALAAAAKLRPSVDIAVV</sequence>
<dbReference type="Pfam" id="PF01450">
    <property type="entry name" value="KARI_C"/>
    <property type="match status" value="1"/>
</dbReference>
<evidence type="ECO:0000256" key="4">
    <source>
        <dbReference type="ARBA" id="ARBA00010318"/>
    </source>
</evidence>
<keyword evidence="6 13" id="KW-0479">Metal-binding</keyword>
<keyword evidence="5 13" id="KW-0028">Amino-acid biosynthesis</keyword>
<evidence type="ECO:0000256" key="10">
    <source>
        <dbReference type="ARBA" id="ARBA00032744"/>
    </source>
</evidence>
<evidence type="ECO:0000313" key="16">
    <source>
        <dbReference type="EMBL" id="GAA2634584.1"/>
    </source>
</evidence>
<evidence type="ECO:0000259" key="14">
    <source>
        <dbReference type="PROSITE" id="PS51850"/>
    </source>
</evidence>
<evidence type="ECO:0000259" key="15">
    <source>
        <dbReference type="PROSITE" id="PS51851"/>
    </source>
</evidence>
<feature type="binding site" evidence="13">
    <location>
        <position position="264"/>
    </location>
    <ligand>
        <name>Mg(2+)</name>
        <dbReference type="ChEBI" id="CHEBI:18420"/>
        <label>1</label>
    </ligand>
</feature>
<organism evidence="16 17">
    <name type="scientific">Streptomyces vastus</name>
    <dbReference type="NCBI Taxonomy" id="285451"/>
    <lineage>
        <taxon>Bacteria</taxon>
        <taxon>Bacillati</taxon>
        <taxon>Actinomycetota</taxon>
        <taxon>Actinomycetes</taxon>
        <taxon>Kitasatosporales</taxon>
        <taxon>Streptomycetaceae</taxon>
        <taxon>Streptomyces</taxon>
    </lineage>
</organism>
<evidence type="ECO:0000256" key="9">
    <source>
        <dbReference type="ARBA" id="ARBA00023304"/>
    </source>
</evidence>
<dbReference type="Gene3D" id="3.40.50.720">
    <property type="entry name" value="NAD(P)-binding Rossmann-like Domain"/>
    <property type="match status" value="1"/>
</dbReference>
<name>A0ABN3QTQ5_9ACTN</name>
<dbReference type="Gene3D" id="1.10.1040.10">
    <property type="entry name" value="N-(1-d-carboxylethyl)-l-norvaline Dehydrogenase, domain 2"/>
    <property type="match status" value="1"/>
</dbReference>
<comment type="cofactor">
    <cofactor evidence="1">
        <name>Mg(2+)</name>
        <dbReference type="ChEBI" id="CHEBI:18420"/>
    </cofactor>
</comment>
<dbReference type="Proteomes" id="UP001500151">
    <property type="component" value="Unassembled WGS sequence"/>
</dbReference>
<dbReference type="PANTHER" id="PTHR21371">
    <property type="entry name" value="KETOL-ACID REDUCTOISOMERASE, MITOCHONDRIAL"/>
    <property type="match status" value="1"/>
</dbReference>
<evidence type="ECO:0000256" key="12">
    <source>
        <dbReference type="ARBA" id="ARBA00050044"/>
    </source>
</evidence>
<dbReference type="InterPro" id="IPR013116">
    <property type="entry name" value="KARI_N"/>
</dbReference>
<keyword evidence="9 13" id="KW-0100">Branched-chain amino acid biosynthesis</keyword>
<evidence type="ECO:0000256" key="8">
    <source>
        <dbReference type="ARBA" id="ARBA00023002"/>
    </source>
</evidence>
<dbReference type="InterPro" id="IPR000506">
    <property type="entry name" value="KARI_C"/>
</dbReference>
<reference evidence="16 17" key="1">
    <citation type="journal article" date="2019" name="Int. J. Syst. Evol. Microbiol.">
        <title>The Global Catalogue of Microorganisms (GCM) 10K type strain sequencing project: providing services to taxonomists for standard genome sequencing and annotation.</title>
        <authorList>
            <consortium name="The Broad Institute Genomics Platform"/>
            <consortium name="The Broad Institute Genome Sequencing Center for Infectious Disease"/>
            <person name="Wu L."/>
            <person name="Ma J."/>
        </authorList>
    </citation>
    <scope>NUCLEOTIDE SEQUENCE [LARGE SCALE GENOMIC DNA]</scope>
    <source>
        <strain evidence="16 17">JCM 4524</strain>
    </source>
</reference>
<dbReference type="InterPro" id="IPR013023">
    <property type="entry name" value="KARI"/>
</dbReference>
<evidence type="ECO:0000313" key="17">
    <source>
        <dbReference type="Proteomes" id="UP001500151"/>
    </source>
</evidence>
<feature type="domain" description="KARI C-terminal knotted" evidence="15">
    <location>
        <begin position="252"/>
        <end position="394"/>
    </location>
</feature>
<gene>
    <name evidence="16" type="ORF">GCM10010307_29930</name>
</gene>
<comment type="similarity">
    <text evidence="4 13">Belongs to the ketol-acid reductoisomerase family.</text>
</comment>
<evidence type="ECO:0000256" key="13">
    <source>
        <dbReference type="PROSITE-ProRule" id="PRU01198"/>
    </source>
</evidence>
<keyword evidence="7 13" id="KW-0460">Magnesium</keyword>
<evidence type="ECO:0000256" key="3">
    <source>
        <dbReference type="ARBA" id="ARBA00004885"/>
    </source>
</evidence>
<keyword evidence="8 13" id="KW-0560">Oxidoreductase</keyword>
<dbReference type="PANTHER" id="PTHR21371:SF1">
    <property type="entry name" value="KETOL-ACID REDUCTOISOMERASE, MITOCHONDRIAL"/>
    <property type="match status" value="1"/>
</dbReference>
<comment type="pathway">
    <text evidence="3">Amino-acid biosynthesis; L-isoleucine biosynthesis; L-isoleucine from 2-oxobutanoate: step 2/4.</text>
</comment>
<evidence type="ECO:0000256" key="6">
    <source>
        <dbReference type="ARBA" id="ARBA00022723"/>
    </source>
</evidence>
<keyword evidence="17" id="KW-1185">Reference proteome</keyword>
<dbReference type="SUPFAM" id="SSF51735">
    <property type="entry name" value="NAD(P)-binding Rossmann-fold domains"/>
    <property type="match status" value="1"/>
</dbReference>
<dbReference type="SUPFAM" id="SSF48179">
    <property type="entry name" value="6-phosphogluconate dehydrogenase C-terminal domain-like"/>
    <property type="match status" value="1"/>
</dbReference>
<evidence type="ECO:0000256" key="11">
    <source>
        <dbReference type="ARBA" id="ARBA00050043"/>
    </source>
</evidence>
<comment type="caution">
    <text evidence="13">Lacks conserved residue(s) required for the propagation of feature annotation.</text>
</comment>
<dbReference type="PROSITE" id="PS51851">
    <property type="entry name" value="KARI_C"/>
    <property type="match status" value="1"/>
</dbReference>
<dbReference type="EMBL" id="BAAASJ010000031">
    <property type="protein sequence ID" value="GAA2634584.1"/>
    <property type="molecule type" value="Genomic_DNA"/>
</dbReference>
<evidence type="ECO:0000256" key="2">
    <source>
        <dbReference type="ARBA" id="ARBA00004864"/>
    </source>
</evidence>
<dbReference type="PROSITE" id="PS51850">
    <property type="entry name" value="KARI_N"/>
    <property type="match status" value="1"/>
</dbReference>